<evidence type="ECO:0000256" key="1">
    <source>
        <dbReference type="ARBA" id="ARBA00004162"/>
    </source>
</evidence>
<organism evidence="11 12">
    <name type="scientific">Helcobacillus massiliensis</name>
    <dbReference type="NCBI Taxonomy" id="521392"/>
    <lineage>
        <taxon>Bacteria</taxon>
        <taxon>Bacillati</taxon>
        <taxon>Actinomycetota</taxon>
        <taxon>Actinomycetes</taxon>
        <taxon>Micrococcales</taxon>
        <taxon>Dermabacteraceae</taxon>
        <taxon>Helcobacillus</taxon>
    </lineage>
</organism>
<dbReference type="Pfam" id="PF02699">
    <property type="entry name" value="YajC"/>
    <property type="match status" value="1"/>
</dbReference>
<evidence type="ECO:0000256" key="8">
    <source>
        <dbReference type="ARBA" id="ARBA00023010"/>
    </source>
</evidence>
<keyword evidence="6" id="KW-0653">Protein transport</keyword>
<evidence type="ECO:0000256" key="4">
    <source>
        <dbReference type="ARBA" id="ARBA00022475"/>
    </source>
</evidence>
<sequence>MDFTFLLLLFALMLLPMLLMGRGQKKRMQAHQEMVQSVQVGEEVRTTSGFYGLVVEKYDDVVILEAEDGSELKWALQSIAERITPTDAVTADTAETHGESGSATGSATTADADSVDSDSAGSFGHRPEDTSGPFGETRPSDRRDDTRGSSAL</sequence>
<evidence type="ECO:0000256" key="6">
    <source>
        <dbReference type="ARBA" id="ARBA00022927"/>
    </source>
</evidence>
<reference evidence="11 12" key="1">
    <citation type="submission" date="2020-08" db="EMBL/GenBank/DDBJ databases">
        <title>Sequencing the genomes of 1000 actinobacteria strains.</title>
        <authorList>
            <person name="Klenk H.-P."/>
        </authorList>
    </citation>
    <scope>NUCLEOTIDE SEQUENCE [LARGE SCALE GENOMIC DNA]</scope>
    <source>
        <strain evidence="11 12">DSM 23040</strain>
    </source>
</reference>
<keyword evidence="4" id="KW-1003">Cell membrane</keyword>
<keyword evidence="3" id="KW-0813">Transport</keyword>
<dbReference type="NCBIfam" id="TIGR00739">
    <property type="entry name" value="yajC"/>
    <property type="match status" value="1"/>
</dbReference>
<comment type="subcellular location">
    <subcellularLocation>
        <location evidence="1">Cell membrane</location>
        <topology evidence="1">Single-pass membrane protein</topology>
    </subcellularLocation>
</comment>
<evidence type="ECO:0000256" key="2">
    <source>
        <dbReference type="ARBA" id="ARBA00006742"/>
    </source>
</evidence>
<dbReference type="PANTHER" id="PTHR33909">
    <property type="entry name" value="SEC TRANSLOCON ACCESSORY COMPLEX SUBUNIT YAJC"/>
    <property type="match status" value="1"/>
</dbReference>
<evidence type="ECO:0000313" key="11">
    <source>
        <dbReference type="EMBL" id="MBB3022573.1"/>
    </source>
</evidence>
<feature type="region of interest" description="Disordered" evidence="10">
    <location>
        <begin position="85"/>
        <end position="152"/>
    </location>
</feature>
<proteinExistence type="inferred from homology"/>
<evidence type="ECO:0000256" key="9">
    <source>
        <dbReference type="ARBA" id="ARBA00023136"/>
    </source>
</evidence>
<protein>
    <submittedName>
        <fullName evidence="11">Preprotein translocase subunit YajC</fullName>
    </submittedName>
</protein>
<feature type="compositionally biased region" description="Basic and acidic residues" evidence="10">
    <location>
        <begin position="138"/>
        <end position="152"/>
    </location>
</feature>
<keyword evidence="9" id="KW-0472">Membrane</keyword>
<feature type="compositionally biased region" description="Low complexity" evidence="10">
    <location>
        <begin position="100"/>
        <end position="122"/>
    </location>
</feature>
<evidence type="ECO:0000313" key="12">
    <source>
        <dbReference type="Proteomes" id="UP000568050"/>
    </source>
</evidence>
<gene>
    <name evidence="11" type="ORF">FHX50_000821</name>
</gene>
<name>A0A839QPZ8_9MICO</name>
<dbReference type="RefSeq" id="WP_183374740.1">
    <property type="nucleotide sequence ID" value="NZ_CBCSFZ010000021.1"/>
</dbReference>
<evidence type="ECO:0000256" key="3">
    <source>
        <dbReference type="ARBA" id="ARBA00022448"/>
    </source>
</evidence>
<dbReference type="InterPro" id="IPR003849">
    <property type="entry name" value="Preprotein_translocase_YajC"/>
</dbReference>
<comment type="similarity">
    <text evidence="2">Belongs to the YajC family.</text>
</comment>
<dbReference type="SMART" id="SM01323">
    <property type="entry name" value="YajC"/>
    <property type="match status" value="1"/>
</dbReference>
<dbReference type="GO" id="GO:0005886">
    <property type="term" value="C:plasma membrane"/>
    <property type="evidence" value="ECO:0007669"/>
    <property type="project" value="UniProtKB-SubCell"/>
</dbReference>
<keyword evidence="12" id="KW-1185">Reference proteome</keyword>
<evidence type="ECO:0000256" key="5">
    <source>
        <dbReference type="ARBA" id="ARBA00022692"/>
    </source>
</evidence>
<dbReference type="PANTHER" id="PTHR33909:SF1">
    <property type="entry name" value="SEC TRANSLOCON ACCESSORY COMPLEX SUBUNIT YAJC"/>
    <property type="match status" value="1"/>
</dbReference>
<keyword evidence="7" id="KW-1133">Transmembrane helix</keyword>
<evidence type="ECO:0000256" key="10">
    <source>
        <dbReference type="SAM" id="MobiDB-lite"/>
    </source>
</evidence>
<keyword evidence="5" id="KW-0812">Transmembrane</keyword>
<evidence type="ECO:0000256" key="7">
    <source>
        <dbReference type="ARBA" id="ARBA00022989"/>
    </source>
</evidence>
<comment type="caution">
    <text evidence="11">The sequence shown here is derived from an EMBL/GenBank/DDBJ whole genome shotgun (WGS) entry which is preliminary data.</text>
</comment>
<dbReference type="EMBL" id="JACHWP010000001">
    <property type="protein sequence ID" value="MBB3022573.1"/>
    <property type="molecule type" value="Genomic_DNA"/>
</dbReference>
<dbReference type="Proteomes" id="UP000568050">
    <property type="component" value="Unassembled WGS sequence"/>
</dbReference>
<keyword evidence="8" id="KW-0811">Translocation</keyword>
<dbReference type="GO" id="GO:0015031">
    <property type="term" value="P:protein transport"/>
    <property type="evidence" value="ECO:0007669"/>
    <property type="project" value="UniProtKB-KW"/>
</dbReference>
<dbReference type="AlphaFoldDB" id="A0A839QPZ8"/>
<accession>A0A839QPZ8</accession>